<sequence>MTAESTVFFGPWRFTKSDGNLSSDTEQHRLPPRLNILLSLLLESAGQVVPREVIIDRMWGDKVVNEDALARAIAELRNLLGDSSKSPTFIETIPRRGYRFICVVHHGGSLIDDAPESAPEGDGTESSSSISEKQQQNEQKQRRWLGKRLFAAGGLMLVLVLTSSLLVVTGTWSPQDGIFGFKKPSKDQGVTEDQKQGVYQQQQQQQHKETTPSRFDESQALMAKLVNAKRVTTDAEIEVHPELSLNGDYLTYSTLNQEKQGKAFYGVTIQDTRTEQQSVITKSNSHLVSAMIGPNGKDLLAVSLTPNITGSDHSCSVVKFDVVTRVSQSLTECDLPDRSAILEWHPSGERFLFVRQSGNSKHIVIWEYDLLSQRQTQRTDLSNEVDPLIYDSRPRYSPDGESIAFLRGTSSVRNLYVQSLNKATAITRSNSVKVSFDWMPSGQALVFDSNILGDKQILMVDVASQTEGQVSTSSAITNIGGKDGQFPMINNSGTVAAYQEARYQANLWKFDLAGDKTKSEPIVSSLKYDNFPAFSPVDNSQLLYVSNRSGFAAIYQLDMTTQESQELLRVPDTHLIAPVFSPDGKRVLISAITAYDFYCYEFEVASRSLVRLPAEQVSLCSYGLDISGKTLAVWAVDKAPDSNMALVAINRTDATKVKIMAGPVEYFAAANTTQEVVFTKRQQPGLFATQVMRKDRQESPDNPNDKLEFGSSRTILENLPPRFGHSWDIVGKQLYFVNGQQDKQIWRKDFTSHSSGEQVTKSLNYAIGRVMAVSADESSLVVSLKGDESGNIFLYDGR</sequence>
<dbReference type="SMART" id="SM00862">
    <property type="entry name" value="Trans_reg_C"/>
    <property type="match status" value="1"/>
</dbReference>
<dbReference type="SUPFAM" id="SSF50969">
    <property type="entry name" value="YVTN repeat-like/Quinoprotein amine dehydrogenase"/>
    <property type="match status" value="1"/>
</dbReference>
<dbReference type="Gene3D" id="1.10.10.10">
    <property type="entry name" value="Winged helix-like DNA-binding domain superfamily/Winged helix DNA-binding domain"/>
    <property type="match status" value="1"/>
</dbReference>
<dbReference type="Pfam" id="PF00486">
    <property type="entry name" value="Trans_reg_C"/>
    <property type="match status" value="1"/>
</dbReference>
<evidence type="ECO:0000313" key="8">
    <source>
        <dbReference type="Proteomes" id="UP000682739"/>
    </source>
</evidence>
<gene>
    <name evidence="7" type="ORF">J1N51_11330</name>
</gene>
<feature type="transmembrane region" description="Helical" evidence="5">
    <location>
        <begin position="149"/>
        <end position="172"/>
    </location>
</feature>
<keyword evidence="8" id="KW-1185">Reference proteome</keyword>
<name>A0A975DAH1_9GAMM</name>
<dbReference type="InterPro" id="IPR001867">
    <property type="entry name" value="OmpR/PhoB-type_DNA-bd"/>
</dbReference>
<feature type="region of interest" description="Disordered" evidence="4">
    <location>
        <begin position="183"/>
        <end position="215"/>
    </location>
</feature>
<evidence type="ECO:0000313" key="7">
    <source>
        <dbReference type="EMBL" id="QTH63319.1"/>
    </source>
</evidence>
<evidence type="ECO:0000256" key="1">
    <source>
        <dbReference type="ARBA" id="ARBA00009820"/>
    </source>
</evidence>
<evidence type="ECO:0000256" key="3">
    <source>
        <dbReference type="PROSITE-ProRule" id="PRU01091"/>
    </source>
</evidence>
<feature type="region of interest" description="Disordered" evidence="4">
    <location>
        <begin position="112"/>
        <end position="138"/>
    </location>
</feature>
<dbReference type="PANTHER" id="PTHR36842:SF1">
    <property type="entry name" value="PROTEIN TOLB"/>
    <property type="match status" value="1"/>
</dbReference>
<dbReference type="InterPro" id="IPR011044">
    <property type="entry name" value="Quino_amine_DH_bsu"/>
</dbReference>
<dbReference type="GO" id="GO:0003677">
    <property type="term" value="F:DNA binding"/>
    <property type="evidence" value="ECO:0007669"/>
    <property type="project" value="UniProtKB-UniRule"/>
</dbReference>
<feature type="compositionally biased region" description="Basic and acidic residues" evidence="4">
    <location>
        <begin position="206"/>
        <end position="215"/>
    </location>
</feature>
<dbReference type="InterPro" id="IPR016032">
    <property type="entry name" value="Sig_transdc_resp-reg_C-effctor"/>
</dbReference>
<proteinExistence type="inferred from homology"/>
<organism evidence="7 8">
    <name type="scientific">Psychrosphaera ytuae</name>
    <dbReference type="NCBI Taxonomy" id="2820710"/>
    <lineage>
        <taxon>Bacteria</taxon>
        <taxon>Pseudomonadati</taxon>
        <taxon>Pseudomonadota</taxon>
        <taxon>Gammaproteobacteria</taxon>
        <taxon>Alteromonadales</taxon>
        <taxon>Pseudoalteromonadaceae</taxon>
        <taxon>Psychrosphaera</taxon>
    </lineage>
</organism>
<dbReference type="InterPro" id="IPR036388">
    <property type="entry name" value="WH-like_DNA-bd_sf"/>
</dbReference>
<feature type="domain" description="OmpR/PhoB-type" evidence="6">
    <location>
        <begin position="4"/>
        <end position="102"/>
    </location>
</feature>
<dbReference type="PROSITE" id="PS51755">
    <property type="entry name" value="OMPR_PHOB"/>
    <property type="match status" value="1"/>
</dbReference>
<keyword evidence="5" id="KW-1133">Transmembrane helix</keyword>
<protein>
    <submittedName>
        <fullName evidence="7">Winged helix-turn-helix domain-containing protein</fullName>
    </submittedName>
</protein>
<dbReference type="RefSeq" id="WP_208831376.1">
    <property type="nucleotide sequence ID" value="NZ_CP072110.1"/>
</dbReference>
<dbReference type="Proteomes" id="UP000682739">
    <property type="component" value="Chromosome"/>
</dbReference>
<dbReference type="InterPro" id="IPR011042">
    <property type="entry name" value="6-blade_b-propeller_TolB-like"/>
</dbReference>
<dbReference type="EMBL" id="CP072110">
    <property type="protein sequence ID" value="QTH63319.1"/>
    <property type="molecule type" value="Genomic_DNA"/>
</dbReference>
<keyword evidence="2 3" id="KW-0238">DNA-binding</keyword>
<feature type="DNA-binding region" description="OmpR/PhoB-type" evidence="3">
    <location>
        <begin position="4"/>
        <end position="102"/>
    </location>
</feature>
<dbReference type="PANTHER" id="PTHR36842">
    <property type="entry name" value="PROTEIN TOLB HOMOLOG"/>
    <property type="match status" value="1"/>
</dbReference>
<dbReference type="SUPFAM" id="SSF46894">
    <property type="entry name" value="C-terminal effector domain of the bipartite response regulators"/>
    <property type="match status" value="1"/>
</dbReference>
<evidence type="ECO:0000256" key="4">
    <source>
        <dbReference type="SAM" id="MobiDB-lite"/>
    </source>
</evidence>
<dbReference type="Pfam" id="PF07676">
    <property type="entry name" value="PD40"/>
    <property type="match status" value="2"/>
</dbReference>
<dbReference type="Gene3D" id="2.120.10.30">
    <property type="entry name" value="TolB, C-terminal domain"/>
    <property type="match status" value="2"/>
</dbReference>
<evidence type="ECO:0000259" key="6">
    <source>
        <dbReference type="PROSITE" id="PS51755"/>
    </source>
</evidence>
<dbReference type="GO" id="GO:0006355">
    <property type="term" value="P:regulation of DNA-templated transcription"/>
    <property type="evidence" value="ECO:0007669"/>
    <property type="project" value="InterPro"/>
</dbReference>
<evidence type="ECO:0000256" key="5">
    <source>
        <dbReference type="SAM" id="Phobius"/>
    </source>
</evidence>
<reference evidence="7" key="1">
    <citation type="submission" date="2021-03" db="EMBL/GenBank/DDBJ databases">
        <title>Description of Psychrosphaera ytuae sp. nov. isolated from deep sea sediment of South China Sea.</title>
        <authorList>
            <person name="Zhang J."/>
            <person name="Xu X.-D."/>
        </authorList>
    </citation>
    <scope>NUCLEOTIDE SEQUENCE</scope>
    <source>
        <strain evidence="7">MTZ26</strain>
    </source>
</reference>
<evidence type="ECO:0000256" key="2">
    <source>
        <dbReference type="ARBA" id="ARBA00023125"/>
    </source>
</evidence>
<dbReference type="GO" id="GO:0000160">
    <property type="term" value="P:phosphorelay signal transduction system"/>
    <property type="evidence" value="ECO:0007669"/>
    <property type="project" value="InterPro"/>
</dbReference>
<comment type="similarity">
    <text evidence="1">Belongs to the TolB family.</text>
</comment>
<dbReference type="CDD" id="cd00383">
    <property type="entry name" value="trans_reg_C"/>
    <property type="match status" value="1"/>
</dbReference>
<dbReference type="KEGG" id="psym:J1N51_11330"/>
<feature type="compositionally biased region" description="Low complexity" evidence="4">
    <location>
        <begin position="125"/>
        <end position="138"/>
    </location>
</feature>
<dbReference type="InterPro" id="IPR011659">
    <property type="entry name" value="WD40"/>
</dbReference>
<keyword evidence="5" id="KW-0812">Transmembrane</keyword>
<dbReference type="AlphaFoldDB" id="A0A975DAH1"/>
<dbReference type="SUPFAM" id="SSF82171">
    <property type="entry name" value="DPP6 N-terminal domain-like"/>
    <property type="match status" value="1"/>
</dbReference>
<accession>A0A975DAH1</accession>
<keyword evidence="5" id="KW-0472">Membrane</keyword>